<gene>
    <name evidence="6" type="ORF">LCOR_08209.1</name>
</gene>
<dbReference type="InterPro" id="IPR023753">
    <property type="entry name" value="FAD/NAD-binding_dom"/>
</dbReference>
<dbReference type="GO" id="GO:0050660">
    <property type="term" value="F:flavin adenine dinucleotide binding"/>
    <property type="evidence" value="ECO:0007669"/>
    <property type="project" value="TreeGrafter"/>
</dbReference>
<comment type="similarity">
    <text evidence="1">Belongs to the FAD-dependent oxidoreductase family.</text>
</comment>
<dbReference type="SUPFAM" id="SSF51905">
    <property type="entry name" value="FAD/NAD(P)-binding domain"/>
    <property type="match status" value="2"/>
</dbReference>
<evidence type="ECO:0000256" key="1">
    <source>
        <dbReference type="ARBA" id="ARBA00006442"/>
    </source>
</evidence>
<dbReference type="InterPro" id="IPR036188">
    <property type="entry name" value="FAD/NAD-bd_sf"/>
</dbReference>
<dbReference type="Pfam" id="PF07992">
    <property type="entry name" value="Pyr_redox_2"/>
    <property type="match status" value="1"/>
</dbReference>
<keyword evidence="4" id="KW-0560">Oxidoreductase</keyword>
<keyword evidence="2" id="KW-0285">Flavoprotein</keyword>
<protein>
    <submittedName>
        <fullName evidence="6">Apoptosis-inducing factor 2</fullName>
    </submittedName>
</protein>
<dbReference type="PANTHER" id="PTHR43735">
    <property type="entry name" value="APOPTOSIS-INDUCING FACTOR 1"/>
    <property type="match status" value="1"/>
</dbReference>
<dbReference type="VEuPathDB" id="FungiDB:LCOR_08209.1"/>
<dbReference type="GO" id="GO:0005737">
    <property type="term" value="C:cytoplasm"/>
    <property type="evidence" value="ECO:0007669"/>
    <property type="project" value="TreeGrafter"/>
</dbReference>
<organism evidence="6 7">
    <name type="scientific">Lichtheimia corymbifera JMRC:FSU:9682</name>
    <dbReference type="NCBI Taxonomy" id="1263082"/>
    <lineage>
        <taxon>Eukaryota</taxon>
        <taxon>Fungi</taxon>
        <taxon>Fungi incertae sedis</taxon>
        <taxon>Mucoromycota</taxon>
        <taxon>Mucoromycotina</taxon>
        <taxon>Mucoromycetes</taxon>
        <taxon>Mucorales</taxon>
        <taxon>Lichtheimiaceae</taxon>
        <taxon>Lichtheimia</taxon>
    </lineage>
</organism>
<evidence type="ECO:0000256" key="3">
    <source>
        <dbReference type="ARBA" id="ARBA00022827"/>
    </source>
</evidence>
<feature type="domain" description="FAD/NAD(P)-binding" evidence="5">
    <location>
        <begin position="7"/>
        <end position="315"/>
    </location>
</feature>
<dbReference type="EMBL" id="CBTN010000044">
    <property type="protein sequence ID" value="CDH57245.1"/>
    <property type="molecule type" value="Genomic_DNA"/>
</dbReference>
<keyword evidence="3" id="KW-0274">FAD</keyword>
<dbReference type="Gene3D" id="3.50.50.100">
    <property type="match status" value="1"/>
</dbReference>
<dbReference type="STRING" id="1263082.A0A068S5G7"/>
<accession>A0A068S5G7</accession>
<reference evidence="6" key="1">
    <citation type="submission" date="2013-08" db="EMBL/GenBank/DDBJ databases">
        <title>Gene expansion shapes genome architecture in the human pathogen Lichtheimia corymbifera: an evolutionary genomics analysis in the ancient terrestrial Mucorales (Mucoromycotina).</title>
        <authorList>
            <person name="Schwartze V.U."/>
            <person name="Winter S."/>
            <person name="Shelest E."/>
            <person name="Marcet-Houben M."/>
            <person name="Horn F."/>
            <person name="Wehner S."/>
            <person name="Hoffmann K."/>
            <person name="Riege K."/>
            <person name="Sammeth M."/>
            <person name="Nowrousian M."/>
            <person name="Valiante V."/>
            <person name="Linde J."/>
            <person name="Jacobsen I.D."/>
            <person name="Marz M."/>
            <person name="Brakhage A.A."/>
            <person name="Gabaldon T."/>
            <person name="Bocker S."/>
            <person name="Voigt K."/>
        </authorList>
    </citation>
    <scope>NUCLEOTIDE SEQUENCE [LARGE SCALE GENOMIC DNA]</scope>
    <source>
        <strain evidence="6">FSU 9682</strain>
    </source>
</reference>
<dbReference type="AlphaFoldDB" id="A0A068S5G7"/>
<evidence type="ECO:0000313" key="6">
    <source>
        <dbReference type="EMBL" id="CDH57245.1"/>
    </source>
</evidence>
<dbReference type="Proteomes" id="UP000027586">
    <property type="component" value="Unassembled WGS sequence"/>
</dbReference>
<name>A0A068S5G7_9FUNG</name>
<dbReference type="PRINTS" id="PR00411">
    <property type="entry name" value="PNDRDTASEI"/>
</dbReference>
<evidence type="ECO:0000259" key="5">
    <source>
        <dbReference type="Pfam" id="PF07992"/>
    </source>
</evidence>
<dbReference type="OrthoDB" id="202203at2759"/>
<evidence type="ECO:0000313" key="7">
    <source>
        <dbReference type="Proteomes" id="UP000027586"/>
    </source>
</evidence>
<dbReference type="GO" id="GO:0004174">
    <property type="term" value="F:electron-transferring-flavoprotein dehydrogenase activity"/>
    <property type="evidence" value="ECO:0007669"/>
    <property type="project" value="TreeGrafter"/>
</dbReference>
<evidence type="ECO:0000256" key="4">
    <source>
        <dbReference type="ARBA" id="ARBA00023002"/>
    </source>
</evidence>
<sequence>MATTDVKKVVILGGGAAGLLIAMKLGPEKKKHGIDVTLVDCKSFFEYTPSLISVLYEPTDDQFQKHFHRITADYPSFLSNYEVNFVLGMVDDITEQAVILKGGQELTYDIAAICTGSFYHDPWKIPCQNNNDAPNDEPHLMQWTSRLDFLREKRDEYKAAQSILCIGAGPVGVEVATEIACRAPEKQVTLVSATDTVLSGGSLGDGAKRVLDRLDTVKLILGEKAEPNQDTPMVFKTSETHQEIHCDLAYTCTGIRPNTQFLEKSHADWLDDKKHIRVDPFFQVERDAGDGNIFAIGDVNNMDEPKLFFTAHMQAVHFSRNVKNLFKGAAVQPYCGCQLSMVVSLGPSHAIGSISGIVLNGWPLGLHKGSKLAALAKHVIERISMNDFNTKETANDLIYYTHEKGHLFQKLISAIIRRSTNTSD</sequence>
<dbReference type="PRINTS" id="PR00368">
    <property type="entry name" value="FADPNR"/>
</dbReference>
<evidence type="ECO:0000256" key="2">
    <source>
        <dbReference type="ARBA" id="ARBA00022630"/>
    </source>
</evidence>
<proteinExistence type="inferred from homology"/>
<comment type="caution">
    <text evidence="6">The sequence shown here is derived from an EMBL/GenBank/DDBJ whole genome shotgun (WGS) entry which is preliminary data.</text>
</comment>
<keyword evidence="7" id="KW-1185">Reference proteome</keyword>
<dbReference type="PANTHER" id="PTHR43735:SF3">
    <property type="entry name" value="FERROPTOSIS SUPPRESSOR PROTEIN 1"/>
    <property type="match status" value="1"/>
</dbReference>